<dbReference type="AlphaFoldDB" id="A0A382TBV2"/>
<protein>
    <submittedName>
        <fullName evidence="2">Uncharacterized protein</fullName>
    </submittedName>
</protein>
<sequence>RLGERSDSPVGLPYRFIIKAFIPIGFGLLGLAGLSRMIRASLFLTNKSRK</sequence>
<evidence type="ECO:0000256" key="1">
    <source>
        <dbReference type="SAM" id="Phobius"/>
    </source>
</evidence>
<feature type="non-terminal residue" evidence="2">
    <location>
        <position position="1"/>
    </location>
</feature>
<gene>
    <name evidence="2" type="ORF">METZ01_LOCUS371682</name>
</gene>
<keyword evidence="1" id="KW-1133">Transmembrane helix</keyword>
<proteinExistence type="predicted"/>
<name>A0A382TBV2_9ZZZZ</name>
<keyword evidence="1" id="KW-0812">Transmembrane</keyword>
<accession>A0A382TBV2</accession>
<evidence type="ECO:0000313" key="2">
    <source>
        <dbReference type="EMBL" id="SVD18828.1"/>
    </source>
</evidence>
<organism evidence="2">
    <name type="scientific">marine metagenome</name>
    <dbReference type="NCBI Taxonomy" id="408172"/>
    <lineage>
        <taxon>unclassified sequences</taxon>
        <taxon>metagenomes</taxon>
        <taxon>ecological metagenomes</taxon>
    </lineage>
</organism>
<feature type="transmembrane region" description="Helical" evidence="1">
    <location>
        <begin position="12"/>
        <end position="34"/>
    </location>
</feature>
<keyword evidence="1" id="KW-0472">Membrane</keyword>
<dbReference type="EMBL" id="UINC01134966">
    <property type="protein sequence ID" value="SVD18828.1"/>
    <property type="molecule type" value="Genomic_DNA"/>
</dbReference>
<reference evidence="2" key="1">
    <citation type="submission" date="2018-05" db="EMBL/GenBank/DDBJ databases">
        <authorList>
            <person name="Lanie J.A."/>
            <person name="Ng W.-L."/>
            <person name="Kazmierczak K.M."/>
            <person name="Andrzejewski T.M."/>
            <person name="Davidsen T.M."/>
            <person name="Wayne K.J."/>
            <person name="Tettelin H."/>
            <person name="Glass J.I."/>
            <person name="Rusch D."/>
            <person name="Podicherti R."/>
            <person name="Tsui H.-C.T."/>
            <person name="Winkler M.E."/>
        </authorList>
    </citation>
    <scope>NUCLEOTIDE SEQUENCE</scope>
</reference>